<dbReference type="Pfam" id="PF01753">
    <property type="entry name" value="zf-MYND"/>
    <property type="match status" value="1"/>
</dbReference>
<organism evidence="6 7">
    <name type="scientific">Saprolegnia diclina (strain VS20)</name>
    <dbReference type="NCBI Taxonomy" id="1156394"/>
    <lineage>
        <taxon>Eukaryota</taxon>
        <taxon>Sar</taxon>
        <taxon>Stramenopiles</taxon>
        <taxon>Oomycota</taxon>
        <taxon>Saprolegniomycetes</taxon>
        <taxon>Saprolegniales</taxon>
        <taxon>Saprolegniaceae</taxon>
        <taxon>Saprolegnia</taxon>
    </lineage>
</organism>
<evidence type="ECO:0000313" key="6">
    <source>
        <dbReference type="EMBL" id="EQC38687.1"/>
    </source>
</evidence>
<keyword evidence="2 4" id="KW-0863">Zinc-finger</keyword>
<dbReference type="STRING" id="1156394.T0S7I8"/>
<dbReference type="PROSITE" id="PS01360">
    <property type="entry name" value="ZF_MYND_1"/>
    <property type="match status" value="1"/>
</dbReference>
<name>T0S7I8_SAPDV</name>
<dbReference type="AlphaFoldDB" id="T0S7I8"/>
<protein>
    <recommendedName>
        <fullName evidence="5">MYND-type domain-containing protein</fullName>
    </recommendedName>
</protein>
<keyword evidence="7" id="KW-1185">Reference proteome</keyword>
<evidence type="ECO:0000256" key="3">
    <source>
        <dbReference type="ARBA" id="ARBA00022833"/>
    </source>
</evidence>
<keyword evidence="1" id="KW-0479">Metal-binding</keyword>
<dbReference type="InParanoid" id="T0S7I8"/>
<evidence type="ECO:0000256" key="2">
    <source>
        <dbReference type="ARBA" id="ARBA00022771"/>
    </source>
</evidence>
<evidence type="ECO:0000313" key="7">
    <source>
        <dbReference type="Proteomes" id="UP000030762"/>
    </source>
</evidence>
<accession>T0S7I8</accession>
<dbReference type="RefSeq" id="XP_008608279.1">
    <property type="nucleotide sequence ID" value="XM_008610057.1"/>
</dbReference>
<keyword evidence="3" id="KW-0862">Zinc</keyword>
<dbReference type="EMBL" id="JH767141">
    <property type="protein sequence ID" value="EQC38687.1"/>
    <property type="molecule type" value="Genomic_DNA"/>
</dbReference>
<dbReference type="Gene3D" id="6.10.140.2220">
    <property type="match status" value="1"/>
</dbReference>
<dbReference type="Proteomes" id="UP000030762">
    <property type="component" value="Unassembled WGS sequence"/>
</dbReference>
<feature type="domain" description="MYND-type" evidence="5">
    <location>
        <begin position="199"/>
        <end position="240"/>
    </location>
</feature>
<evidence type="ECO:0000256" key="1">
    <source>
        <dbReference type="ARBA" id="ARBA00022723"/>
    </source>
</evidence>
<dbReference type="InterPro" id="IPR002893">
    <property type="entry name" value="Znf_MYND"/>
</dbReference>
<proteinExistence type="predicted"/>
<dbReference type="OMA" id="KVDQCSR"/>
<sequence length="253" mass="28022">MAATTLSEAEFLTRFWDAHGSTFMRWFLAIPYAGQLSMLRNASPDMPLQTPDVLQATDILTPELTIATLLADQGKPLVRLLCNRARFDCAAEDLAYLKGLRAKKRMPTFSGTTFDSVALAYIDPTDPEQHIQSLLPSVSPTLLQETQAKIDANVLIEADVWLTLQMRQQILLTFLANVARTFELVFFQTQGTVEGKMGCRTCGASAQPDAAPLLKCPCDAALYCCKDHQTQDWPNHKATCKVIRARKAELDGL</sequence>
<dbReference type="OrthoDB" id="76265at2759"/>
<evidence type="ECO:0000256" key="4">
    <source>
        <dbReference type="PROSITE-ProRule" id="PRU00134"/>
    </source>
</evidence>
<reference evidence="6 7" key="1">
    <citation type="submission" date="2012-04" db="EMBL/GenBank/DDBJ databases">
        <title>The Genome Sequence of Saprolegnia declina VS20.</title>
        <authorList>
            <consortium name="The Broad Institute Genome Sequencing Platform"/>
            <person name="Russ C."/>
            <person name="Nusbaum C."/>
            <person name="Tyler B."/>
            <person name="van West P."/>
            <person name="Dieguez-Uribeondo J."/>
            <person name="de Bruijn I."/>
            <person name="Tripathy S."/>
            <person name="Jiang R."/>
            <person name="Young S.K."/>
            <person name="Zeng Q."/>
            <person name="Gargeya S."/>
            <person name="Fitzgerald M."/>
            <person name="Haas B."/>
            <person name="Abouelleil A."/>
            <person name="Alvarado L."/>
            <person name="Arachchi H.M."/>
            <person name="Berlin A."/>
            <person name="Chapman S.B."/>
            <person name="Goldberg J."/>
            <person name="Griggs A."/>
            <person name="Gujja S."/>
            <person name="Hansen M."/>
            <person name="Howarth C."/>
            <person name="Imamovic A."/>
            <person name="Larimer J."/>
            <person name="McCowen C."/>
            <person name="Montmayeur A."/>
            <person name="Murphy C."/>
            <person name="Neiman D."/>
            <person name="Pearson M."/>
            <person name="Priest M."/>
            <person name="Roberts A."/>
            <person name="Saif S."/>
            <person name="Shea T."/>
            <person name="Sisk P."/>
            <person name="Sykes S."/>
            <person name="Wortman J."/>
            <person name="Nusbaum C."/>
            <person name="Birren B."/>
        </authorList>
    </citation>
    <scope>NUCLEOTIDE SEQUENCE [LARGE SCALE GENOMIC DNA]</scope>
    <source>
        <strain evidence="6 7">VS20</strain>
    </source>
</reference>
<dbReference type="PROSITE" id="PS50865">
    <property type="entry name" value="ZF_MYND_2"/>
    <property type="match status" value="1"/>
</dbReference>
<dbReference type="GeneID" id="19945110"/>
<evidence type="ECO:0000259" key="5">
    <source>
        <dbReference type="PROSITE" id="PS50865"/>
    </source>
</evidence>
<dbReference type="VEuPathDB" id="FungiDB:SDRG_04383"/>
<dbReference type="eggNOG" id="ENOG502RYI0">
    <property type="taxonomic scope" value="Eukaryota"/>
</dbReference>
<dbReference type="SUPFAM" id="SSF144232">
    <property type="entry name" value="HIT/MYND zinc finger-like"/>
    <property type="match status" value="1"/>
</dbReference>
<dbReference type="GO" id="GO:0008270">
    <property type="term" value="F:zinc ion binding"/>
    <property type="evidence" value="ECO:0007669"/>
    <property type="project" value="UniProtKB-KW"/>
</dbReference>
<gene>
    <name evidence="6" type="ORF">SDRG_04383</name>
</gene>